<protein>
    <recommendedName>
        <fullName evidence="3">Nitrogen fixation protein</fullName>
    </recommendedName>
</protein>
<sequence>MKEKFLCPSAPLYEGSKLLGVVKENSVDILSTPLEVDDVFMKAANTGKAAEQKFRFVNKCVKSGCEQWTGSECGVIKRVLTAMEEKIQDEQLPPCSIRPECRWYAQEGSMACKACPTVRYI</sequence>
<evidence type="ECO:0008006" key="3">
    <source>
        <dbReference type="Google" id="ProtNLM"/>
    </source>
</evidence>
<comment type="caution">
    <text evidence="1">The sequence shown here is derived from an EMBL/GenBank/DDBJ whole genome shotgun (WGS) entry which is preliminary data.</text>
</comment>
<proteinExistence type="predicted"/>
<organism evidence="1 2">
    <name type="scientific">Pinibacter aurantiacus</name>
    <dbReference type="NCBI Taxonomy" id="2851599"/>
    <lineage>
        <taxon>Bacteria</taxon>
        <taxon>Pseudomonadati</taxon>
        <taxon>Bacteroidota</taxon>
        <taxon>Chitinophagia</taxon>
        <taxon>Chitinophagales</taxon>
        <taxon>Chitinophagaceae</taxon>
        <taxon>Pinibacter</taxon>
    </lineage>
</organism>
<dbReference type="EMBL" id="JAHSPG010000015">
    <property type="protein sequence ID" value="MBV4359340.1"/>
    <property type="molecule type" value="Genomic_DNA"/>
</dbReference>
<gene>
    <name evidence="1" type="ORF">KTO63_19380</name>
</gene>
<dbReference type="RefSeq" id="WP_217793416.1">
    <property type="nucleotide sequence ID" value="NZ_JAHSPG010000015.1"/>
</dbReference>
<evidence type="ECO:0000313" key="1">
    <source>
        <dbReference type="EMBL" id="MBV4359340.1"/>
    </source>
</evidence>
<accession>A0A9E2W464</accession>
<dbReference type="AlphaFoldDB" id="A0A9E2W464"/>
<keyword evidence="2" id="KW-1185">Reference proteome</keyword>
<reference evidence="1" key="1">
    <citation type="submission" date="2021-06" db="EMBL/GenBank/DDBJ databases">
        <authorList>
            <person name="Huq M.A."/>
        </authorList>
    </citation>
    <scope>NUCLEOTIDE SEQUENCE</scope>
    <source>
        <strain evidence="1">MAH-26</strain>
    </source>
</reference>
<evidence type="ECO:0000313" key="2">
    <source>
        <dbReference type="Proteomes" id="UP000812270"/>
    </source>
</evidence>
<name>A0A9E2W464_9BACT</name>
<dbReference type="Proteomes" id="UP000812270">
    <property type="component" value="Unassembled WGS sequence"/>
</dbReference>